<evidence type="ECO:0000256" key="1">
    <source>
        <dbReference type="SAM" id="MobiDB-lite"/>
    </source>
</evidence>
<dbReference type="EMBL" id="LHPG02000013">
    <property type="protein sequence ID" value="PRW44452.1"/>
    <property type="molecule type" value="Genomic_DNA"/>
</dbReference>
<accession>A0A2P6TK31</accession>
<feature type="compositionally biased region" description="Low complexity" evidence="1">
    <location>
        <begin position="142"/>
        <end position="162"/>
    </location>
</feature>
<protein>
    <submittedName>
        <fullName evidence="2">Hemerythrin</fullName>
    </submittedName>
</protein>
<gene>
    <name evidence="2" type="ORF">C2E21_6652</name>
</gene>
<evidence type="ECO:0000313" key="3">
    <source>
        <dbReference type="Proteomes" id="UP000239899"/>
    </source>
</evidence>
<comment type="caution">
    <text evidence="2">The sequence shown here is derived from an EMBL/GenBank/DDBJ whole genome shotgun (WGS) entry which is preliminary data.</text>
</comment>
<organism evidence="2 3">
    <name type="scientific">Chlorella sorokiniana</name>
    <name type="common">Freshwater green alga</name>
    <dbReference type="NCBI Taxonomy" id="3076"/>
    <lineage>
        <taxon>Eukaryota</taxon>
        <taxon>Viridiplantae</taxon>
        <taxon>Chlorophyta</taxon>
        <taxon>core chlorophytes</taxon>
        <taxon>Trebouxiophyceae</taxon>
        <taxon>Chlorellales</taxon>
        <taxon>Chlorellaceae</taxon>
        <taxon>Chlorella clade</taxon>
        <taxon>Chlorella</taxon>
    </lineage>
</organism>
<keyword evidence="3" id="KW-1185">Reference proteome</keyword>
<dbReference type="Gene3D" id="1.20.120.520">
    <property type="entry name" value="nmb1532 protein domain like"/>
    <property type="match status" value="1"/>
</dbReference>
<dbReference type="PANTHER" id="PTHR35585">
    <property type="entry name" value="HHE DOMAIN PROTEIN (AFU_ORTHOLOGUE AFUA_4G00730)"/>
    <property type="match status" value="1"/>
</dbReference>
<dbReference type="OrthoDB" id="9983919at2759"/>
<dbReference type="Proteomes" id="UP000239899">
    <property type="component" value="Unassembled WGS sequence"/>
</dbReference>
<reference evidence="2 3" key="1">
    <citation type="journal article" date="2018" name="Plant J.">
        <title>Genome sequences of Chlorella sorokiniana UTEX 1602 and Micractinium conductrix SAG 241.80: implications to maltose excretion by a green alga.</title>
        <authorList>
            <person name="Arriola M.B."/>
            <person name="Velmurugan N."/>
            <person name="Zhang Y."/>
            <person name="Plunkett M.H."/>
            <person name="Hondzo H."/>
            <person name="Barney B.M."/>
        </authorList>
    </citation>
    <scope>NUCLEOTIDE SEQUENCE [LARGE SCALE GENOMIC DNA]</scope>
    <source>
        <strain evidence="3">UTEX 1602</strain>
    </source>
</reference>
<proteinExistence type="predicted"/>
<sequence length="190" mass="19063">MPQLPKLILCTWLRQAESVVLYPVLQSRLGTEGAQWAARALAEHALIEQAVADVLALRSVGGEALSNRLKQLQVDFVAHQAEAEGAILPAVADVLSPEESLALAAQFKAAKQAAPIAPQPAVAQAQAAQATVVAGSPPVAAPAQAMGGAGPSTVTTGDTSMGGTTGGGAEIEEAPSTAAGSVAECITLLL</sequence>
<evidence type="ECO:0000313" key="2">
    <source>
        <dbReference type="EMBL" id="PRW44452.1"/>
    </source>
</evidence>
<dbReference type="AlphaFoldDB" id="A0A2P6TK31"/>
<dbReference type="PANTHER" id="PTHR35585:SF1">
    <property type="entry name" value="HHE DOMAIN PROTEIN (AFU_ORTHOLOGUE AFUA_4G00730)"/>
    <property type="match status" value="1"/>
</dbReference>
<feature type="region of interest" description="Disordered" evidence="1">
    <location>
        <begin position="142"/>
        <end position="176"/>
    </location>
</feature>
<name>A0A2P6TK31_CHLSO</name>